<dbReference type="EMBL" id="JAENJH010000002">
    <property type="protein sequence ID" value="MBK1785281.1"/>
    <property type="molecule type" value="Genomic_DNA"/>
</dbReference>
<evidence type="ECO:0000256" key="1">
    <source>
        <dbReference type="ARBA" id="ARBA00006484"/>
    </source>
</evidence>
<dbReference type="Gene3D" id="3.40.50.720">
    <property type="entry name" value="NAD(P)-binding Rossmann-like Domain"/>
    <property type="match status" value="1"/>
</dbReference>
<comment type="similarity">
    <text evidence="1">Belongs to the short-chain dehydrogenases/reductases (SDR) family.</text>
</comment>
<protein>
    <submittedName>
        <fullName evidence="3">SDR family oxidoreductase</fullName>
    </submittedName>
</protein>
<evidence type="ECO:0000313" key="4">
    <source>
        <dbReference type="Proteomes" id="UP000635245"/>
    </source>
</evidence>
<dbReference type="InterPro" id="IPR036291">
    <property type="entry name" value="NAD(P)-bd_dom_sf"/>
</dbReference>
<comment type="caution">
    <text evidence="3">The sequence shown here is derived from an EMBL/GenBank/DDBJ whole genome shotgun (WGS) entry which is preliminary data.</text>
</comment>
<dbReference type="PRINTS" id="PR00081">
    <property type="entry name" value="GDHRDH"/>
</dbReference>
<dbReference type="RefSeq" id="WP_200318215.1">
    <property type="nucleotide sequence ID" value="NZ_JAENJH010000002.1"/>
</dbReference>
<sequence length="258" mass="26509">MLLTGQVAIVHGGSGIIGGAVARVFAREGATVHVTGRSRESLHPVLASIADGGGQGHATALDVTDEAATKAHADSVVERAGSIDILFNAVTHRDVQGTPLLELPTAVMEDAVLSAVRAQTATIRAAATHMAERGSGVVLTNVGYGPPFEGMGTTVVTWQLVEALYRQWAVELGPRGVRVAWTRIGGTVEGVLDGPDYGSSYAGDTENRAILDELESGTMLRRLPSATEIAEAAAYLASDRGASITAAGINLTAGAVSD</sequence>
<name>A0A934QS90_9PSEU</name>
<organism evidence="3 4">
    <name type="scientific">Prauserella cavernicola</name>
    <dbReference type="NCBI Taxonomy" id="2800127"/>
    <lineage>
        <taxon>Bacteria</taxon>
        <taxon>Bacillati</taxon>
        <taxon>Actinomycetota</taxon>
        <taxon>Actinomycetes</taxon>
        <taxon>Pseudonocardiales</taxon>
        <taxon>Pseudonocardiaceae</taxon>
        <taxon>Prauserella</taxon>
    </lineage>
</organism>
<dbReference type="PANTHER" id="PTHR43943">
    <property type="entry name" value="DEHYDROGENASE/REDUCTASE (SDR FAMILY) MEMBER 4"/>
    <property type="match status" value="1"/>
</dbReference>
<gene>
    <name evidence="3" type="ORF">JHE00_13185</name>
</gene>
<dbReference type="Pfam" id="PF13561">
    <property type="entry name" value="adh_short_C2"/>
    <property type="match status" value="1"/>
</dbReference>
<keyword evidence="4" id="KW-1185">Reference proteome</keyword>
<evidence type="ECO:0000256" key="2">
    <source>
        <dbReference type="ARBA" id="ARBA00023002"/>
    </source>
</evidence>
<accession>A0A934QS90</accession>
<dbReference type="AlphaFoldDB" id="A0A934QS90"/>
<dbReference type="InterPro" id="IPR002347">
    <property type="entry name" value="SDR_fam"/>
</dbReference>
<proteinExistence type="inferred from homology"/>
<dbReference type="Proteomes" id="UP000635245">
    <property type="component" value="Unassembled WGS sequence"/>
</dbReference>
<dbReference type="GO" id="GO:0016491">
    <property type="term" value="F:oxidoreductase activity"/>
    <property type="evidence" value="ECO:0007669"/>
    <property type="project" value="UniProtKB-KW"/>
</dbReference>
<reference evidence="3" key="1">
    <citation type="submission" date="2020-12" db="EMBL/GenBank/DDBJ databases">
        <title>Prauserella sp. ASG 168, a novel actinomycete isolated from cave rock.</title>
        <authorList>
            <person name="Suriyachadkun C."/>
        </authorList>
    </citation>
    <scope>NUCLEOTIDE SEQUENCE</scope>
    <source>
        <strain evidence="3">ASG 168</strain>
    </source>
</reference>
<dbReference type="PANTHER" id="PTHR43943:SF17">
    <property type="entry name" value="3-PHENYLPROPIONATE-DIHYDRODIOL_CINNAMIC ACID-DIHYDRODIOL DEHYDROGENASE"/>
    <property type="match status" value="1"/>
</dbReference>
<keyword evidence="2" id="KW-0560">Oxidoreductase</keyword>
<dbReference type="SUPFAM" id="SSF51735">
    <property type="entry name" value="NAD(P)-binding Rossmann-fold domains"/>
    <property type="match status" value="1"/>
</dbReference>
<evidence type="ECO:0000313" key="3">
    <source>
        <dbReference type="EMBL" id="MBK1785281.1"/>
    </source>
</evidence>